<keyword evidence="1" id="KW-0472">Membrane</keyword>
<keyword evidence="1" id="KW-1133">Transmembrane helix</keyword>
<sequence>MKKSAKITPLEKAESLAEEKENRSNKIILLSVICILIMELCERLTYYSITANLVLFAKNKLKYDNSISSYIVQIFSGMSYVLPIIGGYISDSISGKFNALYG</sequence>
<evidence type="ECO:0000313" key="3">
    <source>
        <dbReference type="RefSeq" id="XP_036360636.1"/>
    </source>
</evidence>
<keyword evidence="1" id="KW-0812">Transmembrane</keyword>
<dbReference type="InterPro" id="IPR036259">
    <property type="entry name" value="MFS_trans_sf"/>
</dbReference>
<feature type="transmembrane region" description="Helical" evidence="1">
    <location>
        <begin position="67"/>
        <end position="89"/>
    </location>
</feature>
<accession>A0A7E6EYH6</accession>
<dbReference type="AlphaFoldDB" id="A0A7E6EYH6"/>
<proteinExistence type="predicted"/>
<dbReference type="Gene3D" id="1.20.1250.20">
    <property type="entry name" value="MFS general substrate transporter like domains"/>
    <property type="match status" value="1"/>
</dbReference>
<protein>
    <submittedName>
        <fullName evidence="3">Solute carrier family 15 member 2-like</fullName>
    </submittedName>
</protein>
<dbReference type="RefSeq" id="XP_036360636.1">
    <property type="nucleotide sequence ID" value="XM_036504743.1"/>
</dbReference>
<dbReference type="Proteomes" id="UP000515154">
    <property type="component" value="Linkage group LG7"/>
</dbReference>
<keyword evidence="2" id="KW-1185">Reference proteome</keyword>
<gene>
    <name evidence="3" type="primary">LOC118764230</name>
</gene>
<dbReference type="KEGG" id="osn:118764230"/>
<organism evidence="2 3">
    <name type="scientific">Octopus sinensis</name>
    <name type="common">East Asian common octopus</name>
    <dbReference type="NCBI Taxonomy" id="2607531"/>
    <lineage>
        <taxon>Eukaryota</taxon>
        <taxon>Metazoa</taxon>
        <taxon>Spiralia</taxon>
        <taxon>Lophotrochozoa</taxon>
        <taxon>Mollusca</taxon>
        <taxon>Cephalopoda</taxon>
        <taxon>Coleoidea</taxon>
        <taxon>Octopodiformes</taxon>
        <taxon>Octopoda</taxon>
        <taxon>Incirrata</taxon>
        <taxon>Octopodidae</taxon>
        <taxon>Octopus</taxon>
    </lineage>
</organism>
<name>A0A7E6EYH6_9MOLL</name>
<dbReference type="SUPFAM" id="SSF103473">
    <property type="entry name" value="MFS general substrate transporter"/>
    <property type="match status" value="1"/>
</dbReference>
<evidence type="ECO:0000313" key="2">
    <source>
        <dbReference type="Proteomes" id="UP000515154"/>
    </source>
</evidence>
<evidence type="ECO:0000256" key="1">
    <source>
        <dbReference type="SAM" id="Phobius"/>
    </source>
</evidence>
<reference evidence="3" key="1">
    <citation type="submission" date="2025-08" db="UniProtKB">
        <authorList>
            <consortium name="RefSeq"/>
        </authorList>
    </citation>
    <scope>IDENTIFICATION</scope>
</reference>